<feature type="transmembrane region" description="Helical" evidence="1">
    <location>
        <begin position="88"/>
        <end position="105"/>
    </location>
</feature>
<evidence type="ECO:0000313" key="2">
    <source>
        <dbReference type="EMBL" id="KUK77446.1"/>
    </source>
</evidence>
<evidence type="ECO:0000256" key="1">
    <source>
        <dbReference type="SAM" id="Phobius"/>
    </source>
</evidence>
<dbReference type="EMBL" id="LGGO01000032">
    <property type="protein sequence ID" value="KUK77446.1"/>
    <property type="molecule type" value="Genomic_DNA"/>
</dbReference>
<dbReference type="AlphaFoldDB" id="A0A101HIG9"/>
<comment type="caution">
    <text evidence="2">The sequence shown here is derived from an EMBL/GenBank/DDBJ whole genome shotgun (WGS) entry which is preliminary data.</text>
</comment>
<keyword evidence="1" id="KW-1133">Transmembrane helix</keyword>
<reference evidence="3" key="1">
    <citation type="journal article" date="2015" name="MBio">
        <title>Genome-Resolved Metagenomic Analysis Reveals Roles for Candidate Phyla and Other Microbial Community Members in Biogeochemical Transformations in Oil Reservoirs.</title>
        <authorList>
            <person name="Hu P."/>
            <person name="Tom L."/>
            <person name="Singh A."/>
            <person name="Thomas B.C."/>
            <person name="Baker B.J."/>
            <person name="Piceno Y.M."/>
            <person name="Andersen G.L."/>
            <person name="Banfield J.F."/>
        </authorList>
    </citation>
    <scope>NUCLEOTIDE SEQUENCE [LARGE SCALE GENOMIC DNA]</scope>
</reference>
<feature type="transmembrane region" description="Helical" evidence="1">
    <location>
        <begin position="151"/>
        <end position="169"/>
    </location>
</feature>
<sequence>MKDKKDRTFKRLKDVLDEEKWEEFIDNIEDRVEEILGREVEIDLSNLRIEYKRDEQDAVNTAITANAEEKAKEYICPRIPEWMSPDHLTVIGVIGILISAIGYILGFFNRVWLLLVPLGLVINWFGDSFDGSIARYRKRTRPNYGYYIDKIVDSVVIIMFALGIGLSGFVKIEIALLLAVMYLAMMMHVDLVVHVQNKAQNSFGMFGPTEIRIIGILFTAIMYFVPVTYYNIYGHYLTQYDFGVFGISVIMFFVLIVSIFRKGIELHKQDIKNWK</sequence>
<proteinExistence type="predicted"/>
<dbReference type="GO" id="GO:0016780">
    <property type="term" value="F:phosphotransferase activity, for other substituted phosphate groups"/>
    <property type="evidence" value="ECO:0007669"/>
    <property type="project" value="InterPro"/>
</dbReference>
<feature type="transmembrane region" description="Helical" evidence="1">
    <location>
        <begin position="111"/>
        <end position="130"/>
    </location>
</feature>
<keyword evidence="2" id="KW-0808">Transferase</keyword>
<dbReference type="Proteomes" id="UP000053904">
    <property type="component" value="Unassembled WGS sequence"/>
</dbReference>
<feature type="transmembrane region" description="Helical" evidence="1">
    <location>
        <begin position="213"/>
        <end position="230"/>
    </location>
</feature>
<name>A0A101HIG9_9BACT</name>
<gene>
    <name evidence="2" type="ORF">XD93_0318</name>
</gene>
<accession>A0A101HIG9</accession>
<organism evidence="2 3">
    <name type="scientific">candidate division WS6 bacterium 34_10</name>
    <dbReference type="NCBI Taxonomy" id="1641389"/>
    <lineage>
        <taxon>Bacteria</taxon>
        <taxon>Candidatus Dojkabacteria</taxon>
    </lineage>
</organism>
<dbReference type="InterPro" id="IPR043130">
    <property type="entry name" value="CDP-OH_PTrfase_TM_dom"/>
</dbReference>
<evidence type="ECO:0000313" key="3">
    <source>
        <dbReference type="Proteomes" id="UP000053904"/>
    </source>
</evidence>
<dbReference type="InterPro" id="IPR000462">
    <property type="entry name" value="CDP-OH_P_trans"/>
</dbReference>
<keyword evidence="1" id="KW-0472">Membrane</keyword>
<dbReference type="GO" id="GO:0008654">
    <property type="term" value="P:phospholipid biosynthetic process"/>
    <property type="evidence" value="ECO:0007669"/>
    <property type="project" value="InterPro"/>
</dbReference>
<protein>
    <submittedName>
        <fullName evidence="2">CDP-alcohol phosphatidyltransferase</fullName>
    </submittedName>
</protein>
<keyword evidence="1" id="KW-0812">Transmembrane</keyword>
<feature type="transmembrane region" description="Helical" evidence="1">
    <location>
        <begin position="242"/>
        <end position="260"/>
    </location>
</feature>
<dbReference type="Pfam" id="PF01066">
    <property type="entry name" value="CDP-OH_P_transf"/>
    <property type="match status" value="1"/>
</dbReference>
<dbReference type="GO" id="GO:0016020">
    <property type="term" value="C:membrane"/>
    <property type="evidence" value="ECO:0007669"/>
    <property type="project" value="InterPro"/>
</dbReference>
<dbReference type="Gene3D" id="1.20.120.1760">
    <property type="match status" value="1"/>
</dbReference>